<evidence type="ECO:0000256" key="9">
    <source>
        <dbReference type="ARBA" id="ARBA00023069"/>
    </source>
</evidence>
<dbReference type="EMBL" id="AJVK01010223">
    <property type="status" value="NOT_ANNOTATED_CDS"/>
    <property type="molecule type" value="Genomic_DNA"/>
</dbReference>
<feature type="domain" description="Dynein heavy chain AAA lid" evidence="21">
    <location>
        <begin position="3315"/>
        <end position="3450"/>
    </location>
</feature>
<dbReference type="Gene3D" id="1.20.920.30">
    <property type="match status" value="1"/>
</dbReference>
<dbReference type="Pfam" id="PF17857">
    <property type="entry name" value="AAA_lid_1"/>
    <property type="match status" value="1"/>
</dbReference>
<evidence type="ECO:0000256" key="10">
    <source>
        <dbReference type="ARBA" id="ARBA00023175"/>
    </source>
</evidence>
<dbReference type="InterPro" id="IPR035706">
    <property type="entry name" value="AAA_9"/>
</dbReference>
<evidence type="ECO:0000256" key="6">
    <source>
        <dbReference type="ARBA" id="ARBA00022840"/>
    </source>
</evidence>
<feature type="domain" description="Dynein heavy chain C-terminal" evidence="22">
    <location>
        <begin position="3458"/>
        <end position="3556"/>
    </location>
</feature>
<dbReference type="InterPro" id="IPR041466">
    <property type="entry name" value="Dynein_AAA5_ext"/>
</dbReference>
<evidence type="ECO:0000256" key="4">
    <source>
        <dbReference type="ARBA" id="ARBA00022701"/>
    </source>
</evidence>
<dbReference type="FunFam" id="3.40.50.300:FF:002141">
    <property type="entry name" value="Dynein heavy chain"/>
    <property type="match status" value="1"/>
</dbReference>
<feature type="domain" description="Dynein heavy chain 3 AAA+ lid" evidence="20">
    <location>
        <begin position="1988"/>
        <end position="2061"/>
    </location>
</feature>
<keyword evidence="12" id="KW-0966">Cell projection</keyword>
<dbReference type="Gene3D" id="3.40.50.300">
    <property type="entry name" value="P-loop containing nucleotide triphosphate hydrolases"/>
    <property type="match status" value="5"/>
</dbReference>
<dbReference type="GO" id="GO:0005874">
    <property type="term" value="C:microtubule"/>
    <property type="evidence" value="ECO:0007669"/>
    <property type="project" value="UniProtKB-KW"/>
</dbReference>
<dbReference type="Pfam" id="PF12781">
    <property type="entry name" value="AAA_9"/>
    <property type="match status" value="1"/>
</dbReference>
<dbReference type="Gene3D" id="1.10.8.720">
    <property type="entry name" value="Region D6 of dynein motor"/>
    <property type="match status" value="1"/>
</dbReference>
<dbReference type="InterPro" id="IPR024743">
    <property type="entry name" value="Dynein_HC_stalk"/>
</dbReference>
<dbReference type="VEuPathDB" id="VectorBase:PPAPM1_009024"/>
<dbReference type="InterPro" id="IPR027417">
    <property type="entry name" value="P-loop_NTPase"/>
</dbReference>
<protein>
    <submittedName>
        <fullName evidence="23">Uncharacterized protein</fullName>
    </submittedName>
</protein>
<evidence type="ECO:0000259" key="16">
    <source>
        <dbReference type="Pfam" id="PF12777"/>
    </source>
</evidence>
<evidence type="ECO:0000259" key="19">
    <source>
        <dbReference type="Pfam" id="PF17852"/>
    </source>
</evidence>
<sequence length="3558" mass="413428">LNESFSKEFTKRQRNIFSLPQKDLTHLKSIKSTRSKLSVKYEKTEKSYTALRIQREKFRLRILELITRGKSHEIKGGFPSTKDEEFFRFYHYIQHGIDTIHIAALDKKVLSRILCLIPKRLAKYVDILDGIIEEMKNEYFMAMKKSVINYVLHDSLPDSLTEEKSNWASKSSRIQTNCEHHFAENRAKLMKSLFTVNPCMSQILELWHTNFQKLSFVDLDKLMAHDKPYDLLEFTATVLRQIDETKNILKNDWYNLIKGIIVRGVKRNIVPKFDKKRLTRKFFNATATIMEQNLQDVCVNSLNIYCHYICDLNVSNKRFNLTILLEEEDTLVFNPSFFKIEAEILRVIDYIIKTVKAFPRIESLFDLPDFSSNPCLQPIISEAALDDCRSKILRVLEDQRIGPELRMQDFDEYITLMNGVASEQIEQFIGRKPKFEEYCEQILHFKEIEGSITRNISGVIILGLYEFHREGLIETLERLARFMQNELITNLTAQQQTEISNFAKEYESISIKARKIPKDTRELMELKKYVQETEENKIPEMEQKLRQNMKELLWLFDHTIFTPLEIKQNSLTFQWYLKMPSVFKEHKQIITEKTLEYQESLRRRIETFRRDLEVYWEQVQDYENWGDIKHLAKYKRKATLLDNKLINAQEKINQINEEERSYMWEESEFPLRNATYEKLVPHKNLFDAGQDFMDKYEVWMHTQVGTFEPSDIDSDVAVIYKTIIMLEKLFTHMPIVRTLGNSGMKERHWEQVSEIIGFPIKISPDLTLERIIEYGLDDYISKFQVISESATKENNLEKAMTKMGLGNHSDILDSWLKVQSNWMYLEPIFSSPDIQQHMPEEGRRFSAVDKIWKDLMKQVAIDTKVMAVVEIEKMSDRLKKAFNLLEVIQKGLNAYLEKKRLHFPRFFFLSNEELLEILSETKDPTMVQNHLKKCFEGIASLTFTEELDVTTMNSQHGEAIDLIEVIATAKSRGQVEKWLTELEEVMKKTVLKSLQGAYSDYKKCNRDFWILKWPEQAVMNVSKIFWTHTVEKNLGKDLMTLVEKWEDSIEKMSQSLKEVSAERHRFTLISMIISYIHSRDIISNLQKEKISSAKDFEWISQMRYYWTQDLCLKTLDKTLHYGHEYLGNTMRLVITPQTDRCWRSTFVALQYNFGCSFEGPTSMGKTETVKDLAKAVGKQCIIFNCSRNLDFVTFGKFFKGLASCGSWCCFKNFNSVAMKIISVVSQQILTLQRSISAKSSTVTFEGTQLNLNPTCAIFATLIRPQRISTDLPDSMKVLFRPISFTNPHSRMIIEVELYAFGFREGKSLSTKIIKLFELSKELLTKVSHYDFGLRTIKTILNVVKDKKKSLGDFNEDKLILDTIRLVCIPKFRDVDLQIFEEILSDLFPGQEATSILSESEEKIKHILEKVFEKNNKVFTEYSLEKSLQILRMLDVVPGIVITGGPFGGKTTKYRMLAEALRTSENDEIINDKLEYVVINPKAITFDKFYGTFDVQTFEWSDGIFSHYYRKFTGSRSNNMKWIVFDGPIDTSWMDNLNTVLDDNRKLCLVSGEIIHFKPSVRFIFETEDLKAASPATISRCGIIYLEPEHLGWKPLLTAWENTLPETLNLNQKNDIRDLFMRFCPLLLWFIRQPGIHEMIHTQDANILVSVTNLFDCFLKDYADKKHVDGLSEFDIRAQMEGIFFFSCVWAIGGSLDTSSREKFSILFRGLLEKKFPPDLYETFGIPDDLKVGDLARAYIFPIPKAESVFDYRYIKEGKGKWKLWSDEIAQAPPIPRDMPVNQIIISTAETIRIWALLDLLTSHSKQILLVGHTGTGKSVYTLEFLNKKLNGNLFKHQFLCFSDLTTASQTQEIIMSKLDKRRKGVFGPPLGKKCIIFIDDLSMPIKEKCGAQPPIELLRMWMDHRMWYDQTENVPIKLIDIQLLCAMGSRGVGNIITPRFTRHFNTIAIDNFVDDTLKAIFSKIVLWHLDTRGFSKEFDPCIEEIVLSTLEIYNKVKVRLLPTPKRPHYIFNLRDFARVVQGVLLSVPEAIEDLSGMRRLWVHEVLRIYGDRLVDIEDRKWLFDSLCELHENDMRKLIYCDFTNPKADTKNYIEVQDIDELTNVVEAYQVEFNNMSKKPMDLILFRFAIEHLSRICRILKQPRSHALLIGVDGSGRQSLSRLASHIMDYELFQVEITKKYDKDEWRLDIKNILKRISTNELHGVFLVTDKQIKEESFLEEINNLLICGEVPNIFSTDDKEELIERMRQIDSQKEKSLQTDGTPVALFNYFVRVVREQLHIVLCMSPEGSTLRTRIRKFPSVVNCCTVNWFQEWPEDALVSVASRYLTSIIQDVAIRTNYIDTFIFFHNSTKSVSQEMFLRLQRRNYITPIIYIELIQNFKTMLQNKRTRLTDKRNKYLAGIEQLTNAAEQIKIIQDQLEVLEPKLKTTSDIVAEQAVKVQAEFERLVIQKEHIKRDEAITAEKANAVTKIKEECSTRLGEVLPDVESAIDSLTTLTSADILIVKSMKNPPAAIKIVLEGICILRDIKPDKVPGQNDDYWSPSKRLLADPSFLDSLIQFDKNSVTPRIMEVFQQRPVLTFDMEKVKSVSMTCEILFKWVLAVANYGRTAIDSLNIKLEQLSSAEVSLADLQSHHDAKQEEFRLLQNEFEASTKKLQRANELINTLESEKDGWKDIADRLEASFDKVTGDIIISSGIVSYMGAFPVEFRQKLLKMWLDKINALDIVHSVPFQVDNTLEDPVQIRQWNICGLPSETHPIENAENRLCVIRFHQPDYNRVLENSIQFGLPVLIENVGEELDPMLEPILKKQIFKQGGVYCIKLGENIIEFNESFRLFITTKLYNPTIPPDVAVDVKIINFVVTREGLNNQIVSATIGRERPDLESERNQIVMQRGDTEKQLRDIEENILEILSTEKEILENDKAVQNLSTSKGLLNEVQEKHSVAKHTEKQLEDGRVVYNQIADHCSTLFFSIDHLSNINPMYQFNLKWFISVYLTAIDNTEKLDDINARLQGLKKYFTRSFFFSVCQSIFHKDKLVLALILSFNIHNFDKEEWMFLLTGTTAVPCDFPESPSDALSARTWREICYLAKFSPFKDIIEHISENLNHWEEVLESENPLEKIPEPWQIDLSDFHKLLVLRCLRRDILNHSVTDFVAKNLGKDFIDPPLPTLDSCFEISNSCTPIVAILEPGYDFTESLLKFAQHRGIPDDKVVLVTLGKAQGEIAAQIIKEGMKSGSWVVLLNCHLANNWLTTLEGICDSFTTDTTHPDFRLWLTSLPTKNFPPSLLANSVKITRELSDGLLRNLTQKFKYYSQKEDPDIFQRILYKLCCFHSIILERKHFRESGWNVQYDFNDLDLLVSVRNLRKFCSGTDEVTLKTLFHIIEFSNYGERVSDPWDQRLLSILFKSFVISQIDEEQRIKNTFSIPEDTNQENFMHFIDNLAIENIPNALGLHRNASNVKDDEDTKELLDTILSIQDRQDLVQLQENNLLEDLEEKVLKTSQEILSKIPEIFNLTEVKAKYPKSYTESLNFLLFQELSQYNQLIQFIKDQLRNVIKCINGECLE</sequence>
<dbReference type="Pfam" id="PF12774">
    <property type="entry name" value="AAA_6"/>
    <property type="match status" value="1"/>
</dbReference>
<evidence type="ECO:0000256" key="2">
    <source>
        <dbReference type="ARBA" id="ARBA00008887"/>
    </source>
</evidence>
<dbReference type="Pfam" id="PF17852">
    <property type="entry name" value="Dynein_AAA_lid"/>
    <property type="match status" value="1"/>
</dbReference>
<dbReference type="FunFam" id="3.20.180.20:FF:000003">
    <property type="entry name" value="Dynein heavy chain 12, axonemal"/>
    <property type="match status" value="1"/>
</dbReference>
<dbReference type="Pfam" id="PF18198">
    <property type="entry name" value="AAA_lid_11"/>
    <property type="match status" value="1"/>
</dbReference>
<dbReference type="Proteomes" id="UP000092462">
    <property type="component" value="Unassembled WGS sequence"/>
</dbReference>
<dbReference type="InterPro" id="IPR004273">
    <property type="entry name" value="Dynein_heavy_D6_P-loop"/>
</dbReference>
<dbReference type="Pfam" id="PF12780">
    <property type="entry name" value="AAA_8"/>
    <property type="match status" value="1"/>
</dbReference>
<dbReference type="InterPro" id="IPR041658">
    <property type="entry name" value="AAA_lid_11"/>
</dbReference>
<dbReference type="EMBL" id="AJVK01010224">
    <property type="status" value="NOT_ANNOTATED_CDS"/>
    <property type="molecule type" value="Genomic_DNA"/>
</dbReference>
<keyword evidence="11" id="KW-0206">Cytoskeleton</keyword>
<dbReference type="GO" id="GO:0007018">
    <property type="term" value="P:microtubule-based movement"/>
    <property type="evidence" value="ECO:0007669"/>
    <property type="project" value="InterPro"/>
</dbReference>
<dbReference type="EMBL" id="AJVK01010225">
    <property type="status" value="NOT_ANNOTATED_CDS"/>
    <property type="molecule type" value="Genomic_DNA"/>
</dbReference>
<keyword evidence="4" id="KW-0493">Microtubule</keyword>
<dbReference type="FunFam" id="1.10.8.1220:FF:000001">
    <property type="entry name" value="Dynein axonemal heavy chain 5"/>
    <property type="match status" value="1"/>
</dbReference>
<dbReference type="Gene3D" id="6.10.140.1060">
    <property type="match status" value="1"/>
</dbReference>
<dbReference type="InterPro" id="IPR043157">
    <property type="entry name" value="Dynein_AAA1S"/>
</dbReference>
<name>A0A1B0D1E5_PHLPP</name>
<dbReference type="Gene3D" id="1.20.140.100">
    <property type="entry name" value="Dynein heavy chain, N-terminal domain 2"/>
    <property type="match status" value="1"/>
</dbReference>
<dbReference type="InterPro" id="IPR026983">
    <property type="entry name" value="DHC"/>
</dbReference>
<evidence type="ECO:0000259" key="15">
    <source>
        <dbReference type="Pfam" id="PF12774"/>
    </source>
</evidence>
<dbReference type="Gene3D" id="1.10.8.710">
    <property type="match status" value="1"/>
</dbReference>
<feature type="domain" description="Dynein heavy chain linker" evidence="14">
    <location>
        <begin position="805"/>
        <end position="995"/>
    </location>
</feature>
<dbReference type="Gene3D" id="1.20.1270.280">
    <property type="match status" value="1"/>
</dbReference>
<evidence type="ECO:0000256" key="3">
    <source>
        <dbReference type="ARBA" id="ARBA00022490"/>
    </source>
</evidence>
<dbReference type="Gene3D" id="3.20.180.20">
    <property type="entry name" value="Dynein heavy chain, N-terminal domain 2"/>
    <property type="match status" value="1"/>
</dbReference>
<evidence type="ECO:0000259" key="22">
    <source>
        <dbReference type="Pfam" id="PF18199"/>
    </source>
</evidence>
<dbReference type="InterPro" id="IPR024317">
    <property type="entry name" value="Dynein_heavy_chain_D4_dom"/>
</dbReference>
<evidence type="ECO:0000256" key="8">
    <source>
        <dbReference type="ARBA" id="ARBA00023054"/>
    </source>
</evidence>
<feature type="domain" description="Dynein heavy chain linker" evidence="14">
    <location>
        <begin position="676"/>
        <end position="803"/>
    </location>
</feature>
<dbReference type="InterPro" id="IPR013602">
    <property type="entry name" value="Dynein_heavy_linker"/>
</dbReference>
<evidence type="ECO:0000259" key="20">
    <source>
        <dbReference type="Pfam" id="PF17857"/>
    </source>
</evidence>
<feature type="domain" description="Dynein heavy chain region D6 P-loop" evidence="13">
    <location>
        <begin position="3174"/>
        <end position="3288"/>
    </location>
</feature>
<dbReference type="FunFam" id="3.40.50.300:FF:000153">
    <property type="entry name" value="Dynein axonemal heavy chain 1"/>
    <property type="match status" value="1"/>
</dbReference>
<evidence type="ECO:0000259" key="21">
    <source>
        <dbReference type="Pfam" id="PF18198"/>
    </source>
</evidence>
<evidence type="ECO:0000256" key="1">
    <source>
        <dbReference type="ARBA" id="ARBA00004430"/>
    </source>
</evidence>
<dbReference type="GO" id="GO:0005930">
    <property type="term" value="C:axoneme"/>
    <property type="evidence" value="ECO:0007669"/>
    <property type="project" value="UniProtKB-SubCell"/>
</dbReference>
<dbReference type="InterPro" id="IPR041589">
    <property type="entry name" value="DNAH3_AAA_lid_1"/>
</dbReference>
<dbReference type="InterPro" id="IPR042222">
    <property type="entry name" value="Dynein_2_N"/>
</dbReference>
<evidence type="ECO:0000259" key="13">
    <source>
        <dbReference type="Pfam" id="PF03028"/>
    </source>
</evidence>
<evidence type="ECO:0000256" key="7">
    <source>
        <dbReference type="ARBA" id="ARBA00023017"/>
    </source>
</evidence>
<dbReference type="GO" id="GO:0008569">
    <property type="term" value="F:minus-end-directed microtubule motor activity"/>
    <property type="evidence" value="ECO:0007669"/>
    <property type="project" value="InterPro"/>
</dbReference>
<dbReference type="Pfam" id="PF03028">
    <property type="entry name" value="Dynein_heavy"/>
    <property type="match status" value="1"/>
</dbReference>
<keyword evidence="8" id="KW-0175">Coiled coil</keyword>
<evidence type="ECO:0000259" key="17">
    <source>
        <dbReference type="Pfam" id="PF12780"/>
    </source>
</evidence>
<keyword evidence="6" id="KW-0067">ATP-binding</keyword>
<dbReference type="PANTHER" id="PTHR22878:SF70">
    <property type="entry name" value="DYNEIN HEAVY CHAIN 2, AXONEMAL"/>
    <property type="match status" value="1"/>
</dbReference>
<accession>A0A1B0D1E5</accession>
<reference evidence="23" key="1">
    <citation type="submission" date="2022-08" db="UniProtKB">
        <authorList>
            <consortium name="EnsemblMetazoa"/>
        </authorList>
    </citation>
    <scope>IDENTIFICATION</scope>
    <source>
        <strain evidence="23">Israel</strain>
    </source>
</reference>
<dbReference type="EnsemblMetazoa" id="PPAI001168-RA">
    <property type="protein sequence ID" value="PPAI001168-PA"/>
    <property type="gene ID" value="PPAI001168"/>
</dbReference>
<keyword evidence="5" id="KW-0547">Nucleotide-binding</keyword>
<feature type="domain" description="Dynein heavy chain AAA module D4" evidence="17">
    <location>
        <begin position="2120"/>
        <end position="2382"/>
    </location>
</feature>
<evidence type="ECO:0000259" key="18">
    <source>
        <dbReference type="Pfam" id="PF12781"/>
    </source>
</evidence>
<feature type="domain" description="Dynein heavy chain hydrolytic ATP-binding dynein motor region" evidence="15">
    <location>
        <begin position="1121"/>
        <end position="1450"/>
    </location>
</feature>
<evidence type="ECO:0000256" key="11">
    <source>
        <dbReference type="ARBA" id="ARBA00023212"/>
    </source>
</evidence>
<keyword evidence="24" id="KW-1185">Reference proteome</keyword>
<feature type="domain" description="Dynein heavy chain ATP-binding dynein motor region" evidence="18">
    <location>
        <begin position="2756"/>
        <end position="2933"/>
    </location>
</feature>
<keyword evidence="10" id="KW-0505">Motor protein</keyword>
<dbReference type="InterPro" id="IPR035699">
    <property type="entry name" value="AAA_6"/>
</dbReference>
<dbReference type="InterPro" id="IPR042219">
    <property type="entry name" value="AAA_lid_11_sf"/>
</dbReference>
<dbReference type="FunFam" id="1.20.920.30:FF:000002">
    <property type="entry name" value="Dynein axonemal heavy chain 3"/>
    <property type="match status" value="1"/>
</dbReference>
<evidence type="ECO:0000259" key="14">
    <source>
        <dbReference type="Pfam" id="PF08393"/>
    </source>
</evidence>
<organism evidence="23 24">
    <name type="scientific">Phlebotomus papatasi</name>
    <name type="common">Sandfly</name>
    <dbReference type="NCBI Taxonomy" id="29031"/>
    <lineage>
        <taxon>Eukaryota</taxon>
        <taxon>Metazoa</taxon>
        <taxon>Ecdysozoa</taxon>
        <taxon>Arthropoda</taxon>
        <taxon>Hexapoda</taxon>
        <taxon>Insecta</taxon>
        <taxon>Pterygota</taxon>
        <taxon>Neoptera</taxon>
        <taxon>Endopterygota</taxon>
        <taxon>Diptera</taxon>
        <taxon>Nematocera</taxon>
        <taxon>Psychodoidea</taxon>
        <taxon>Psychodidae</taxon>
        <taxon>Phlebotomus</taxon>
        <taxon>Phlebotomus</taxon>
    </lineage>
</organism>
<feature type="domain" description="Dynein heavy chain coiled coil stalk" evidence="16">
    <location>
        <begin position="2400"/>
        <end position="2714"/>
    </location>
</feature>
<evidence type="ECO:0000313" key="23">
    <source>
        <dbReference type="EnsemblMetazoa" id="PPAI001168-PA"/>
    </source>
</evidence>
<evidence type="ECO:0000313" key="24">
    <source>
        <dbReference type="Proteomes" id="UP000092462"/>
    </source>
</evidence>
<dbReference type="Pfam" id="PF12775">
    <property type="entry name" value="AAA_7"/>
    <property type="match status" value="1"/>
</dbReference>
<dbReference type="Gene3D" id="1.20.920.20">
    <property type="match status" value="1"/>
</dbReference>
<comment type="similarity">
    <text evidence="2">Belongs to the dynein heavy chain family.</text>
</comment>
<dbReference type="Gene3D" id="1.10.472.130">
    <property type="match status" value="1"/>
</dbReference>
<dbReference type="Gene3D" id="1.20.58.1120">
    <property type="match status" value="1"/>
</dbReference>
<dbReference type="VEuPathDB" id="VectorBase:PPAI001168"/>
<keyword evidence="9" id="KW-0969">Cilium</keyword>
<dbReference type="Pfam" id="PF12777">
    <property type="entry name" value="MT"/>
    <property type="match status" value="1"/>
</dbReference>
<evidence type="ECO:0000256" key="5">
    <source>
        <dbReference type="ARBA" id="ARBA00022741"/>
    </source>
</evidence>
<proteinExistence type="inferred from homology"/>
<comment type="subcellular location">
    <subcellularLocation>
        <location evidence="1">Cytoplasm</location>
        <location evidence="1">Cytoskeleton</location>
        <location evidence="1">Cilium axoneme</location>
    </subcellularLocation>
</comment>
<dbReference type="Pfam" id="PF18199">
    <property type="entry name" value="Dynein_C"/>
    <property type="match status" value="1"/>
</dbReference>
<dbReference type="PANTHER" id="PTHR22878">
    <property type="entry name" value="DYNEIN HEAVY CHAIN 6, AXONEMAL-LIKE-RELATED"/>
    <property type="match status" value="1"/>
</dbReference>
<dbReference type="SUPFAM" id="SSF52540">
    <property type="entry name" value="P-loop containing nucleoside triphosphate hydrolases"/>
    <property type="match status" value="4"/>
</dbReference>
<dbReference type="InterPro" id="IPR041228">
    <property type="entry name" value="Dynein_C"/>
</dbReference>
<dbReference type="GO" id="GO:0030286">
    <property type="term" value="C:dynein complex"/>
    <property type="evidence" value="ECO:0007669"/>
    <property type="project" value="UniProtKB-KW"/>
</dbReference>
<feature type="domain" description="Dynein heavy chain AAA 5 extension" evidence="19">
    <location>
        <begin position="1615"/>
        <end position="1766"/>
    </location>
</feature>
<dbReference type="Gene3D" id="1.10.8.1220">
    <property type="match status" value="1"/>
</dbReference>
<keyword evidence="3" id="KW-0963">Cytoplasm</keyword>
<dbReference type="Pfam" id="PF08393">
    <property type="entry name" value="DHC_N2"/>
    <property type="match status" value="2"/>
</dbReference>
<keyword evidence="7" id="KW-0243">Dynein</keyword>
<dbReference type="GO" id="GO:0051959">
    <property type="term" value="F:dynein light intermediate chain binding"/>
    <property type="evidence" value="ECO:0007669"/>
    <property type="project" value="InterPro"/>
</dbReference>
<dbReference type="GO" id="GO:0045505">
    <property type="term" value="F:dynein intermediate chain binding"/>
    <property type="evidence" value="ECO:0007669"/>
    <property type="project" value="InterPro"/>
</dbReference>
<dbReference type="InterPro" id="IPR042228">
    <property type="entry name" value="Dynein_linker_3"/>
</dbReference>
<dbReference type="GO" id="GO:0005524">
    <property type="term" value="F:ATP binding"/>
    <property type="evidence" value="ECO:0007669"/>
    <property type="project" value="UniProtKB-KW"/>
</dbReference>
<evidence type="ECO:0000256" key="12">
    <source>
        <dbReference type="ARBA" id="ARBA00023273"/>
    </source>
</evidence>